<keyword evidence="5" id="KW-0687">Ribonucleoprotein</keyword>
<sequence>MGQKVNPNALRLGILHSWDSRWFSDRKRNYRMMLVEDIRLRQMLQSNLRAALISKVEIERSIKKIDITLHVGRPGVAIGRGGEELAKIKKAVENFFSKKKENLKIDLKIEPIKKPDLDPYLVALNIADQLVRRIPHKRAVKQAIARVMNTGAKGVKVALSGRIAGAEIGRREKYGEGTIPLSTIRENVLFAKIPAMTKSGYVGIKVWIGV</sequence>
<dbReference type="PROSITE" id="PS50823">
    <property type="entry name" value="KH_TYPE_2"/>
    <property type="match status" value="1"/>
</dbReference>
<dbReference type="Gene3D" id="3.30.300.20">
    <property type="match status" value="1"/>
</dbReference>
<dbReference type="FunFam" id="3.30.300.20:FF:000001">
    <property type="entry name" value="30S ribosomal protein S3"/>
    <property type="match status" value="1"/>
</dbReference>
<evidence type="ECO:0000313" key="7">
    <source>
        <dbReference type="EMBL" id="AGT99871.1"/>
    </source>
</evidence>
<dbReference type="InterPro" id="IPR015946">
    <property type="entry name" value="KH_dom-like_a/b"/>
</dbReference>
<dbReference type="PANTHER" id="PTHR11760:SF19">
    <property type="entry name" value="SMALL RIBOSOMAL SUBUNIT PROTEIN US3C"/>
    <property type="match status" value="1"/>
</dbReference>
<dbReference type="GO" id="GO:0003735">
    <property type="term" value="F:structural constituent of ribosome"/>
    <property type="evidence" value="ECO:0007669"/>
    <property type="project" value="InterPro"/>
</dbReference>
<dbReference type="GO" id="GO:0019843">
    <property type="term" value="F:rRNA binding"/>
    <property type="evidence" value="ECO:0007669"/>
    <property type="project" value="UniProtKB-KW"/>
</dbReference>
<dbReference type="InterPro" id="IPR005704">
    <property type="entry name" value="Ribosomal_uS3_bac-typ"/>
</dbReference>
<protein>
    <submittedName>
        <fullName evidence="7">30S ribosomal protein S3</fullName>
    </submittedName>
</protein>
<dbReference type="SUPFAM" id="SSF54821">
    <property type="entry name" value="Ribosomal protein S3 C-terminal domain"/>
    <property type="match status" value="1"/>
</dbReference>
<reference evidence="7" key="1">
    <citation type="journal article" date="2015" name="Nat. Commun.">
        <title>Diverse, uncultivated ultra-small bacterial cells in groundwater.</title>
        <authorList>
            <person name="Luef B."/>
            <person name="Frischkorn K.R."/>
            <person name="Wrighton K.C."/>
            <person name="Holman H.-Y.N."/>
            <person name="Birarda G."/>
            <person name="Thomas B.C."/>
            <person name="Singh A."/>
            <person name="Williams K.H."/>
            <person name="Siegerist C.E."/>
            <person name="Tringe S.G."/>
            <person name="Downing K.H."/>
            <person name="Comolli L.R."/>
            <person name="Banfield J.F."/>
        </authorList>
    </citation>
    <scope>NUCLEOTIDE SEQUENCE</scope>
</reference>
<dbReference type="InterPro" id="IPR001351">
    <property type="entry name" value="Ribosomal_uS3_C"/>
</dbReference>
<evidence type="ECO:0000256" key="2">
    <source>
        <dbReference type="ARBA" id="ARBA00022730"/>
    </source>
</evidence>
<keyword evidence="3" id="KW-0694">RNA-binding</keyword>
<evidence type="ECO:0000256" key="5">
    <source>
        <dbReference type="ARBA" id="ARBA00023274"/>
    </source>
</evidence>
<dbReference type="AlphaFoldDB" id="U3GT79"/>
<dbReference type="NCBIfam" id="TIGR01009">
    <property type="entry name" value="rpsC_bact"/>
    <property type="match status" value="1"/>
</dbReference>
<evidence type="ECO:0000256" key="3">
    <source>
        <dbReference type="ARBA" id="ARBA00022884"/>
    </source>
</evidence>
<keyword evidence="4 7" id="KW-0689">Ribosomal protein</keyword>
<dbReference type="InterPro" id="IPR009019">
    <property type="entry name" value="KH_sf_prok-type"/>
</dbReference>
<dbReference type="PANTHER" id="PTHR11760">
    <property type="entry name" value="30S/40S RIBOSOMAL PROTEIN S3"/>
    <property type="match status" value="1"/>
</dbReference>
<comment type="similarity">
    <text evidence="1">Belongs to the universal ribosomal protein uS3 family.</text>
</comment>
<dbReference type="InterPro" id="IPR036419">
    <property type="entry name" value="Ribosomal_S3_C_sf"/>
</dbReference>
<evidence type="ECO:0000259" key="6">
    <source>
        <dbReference type="PROSITE" id="PS50823"/>
    </source>
</evidence>
<evidence type="ECO:0000256" key="1">
    <source>
        <dbReference type="ARBA" id="ARBA00010761"/>
    </source>
</evidence>
<dbReference type="Pfam" id="PF00189">
    <property type="entry name" value="Ribosomal_S3_C"/>
    <property type="match status" value="1"/>
</dbReference>
<accession>U3GT79</accession>
<dbReference type="HAMAP" id="MF_01309_B">
    <property type="entry name" value="Ribosomal_uS3_B"/>
    <property type="match status" value="1"/>
</dbReference>
<dbReference type="Pfam" id="PF07650">
    <property type="entry name" value="KH_2"/>
    <property type="match status" value="1"/>
</dbReference>
<proteinExistence type="inferred from homology"/>
<dbReference type="Gene3D" id="3.30.1140.32">
    <property type="entry name" value="Ribosomal protein S3, C-terminal domain"/>
    <property type="match status" value="1"/>
</dbReference>
<dbReference type="CDD" id="cd02412">
    <property type="entry name" value="KH-II_30S_S3"/>
    <property type="match status" value="1"/>
</dbReference>
<dbReference type="GO" id="GO:1990904">
    <property type="term" value="C:ribonucleoprotein complex"/>
    <property type="evidence" value="ECO:0007669"/>
    <property type="project" value="UniProtKB-KW"/>
</dbReference>
<feature type="domain" description="KH type-2" evidence="6">
    <location>
        <begin position="40"/>
        <end position="113"/>
    </location>
</feature>
<dbReference type="InterPro" id="IPR004044">
    <property type="entry name" value="KH_dom_type_2"/>
</dbReference>
<keyword evidence="2" id="KW-0699">rRNA-binding</keyword>
<dbReference type="SUPFAM" id="SSF54814">
    <property type="entry name" value="Prokaryotic type KH domain (KH-domain type II)"/>
    <property type="match status" value="1"/>
</dbReference>
<dbReference type="EMBL" id="KC999374">
    <property type="protein sequence ID" value="AGT99871.1"/>
    <property type="molecule type" value="Genomic_DNA"/>
</dbReference>
<name>U3GT79_9ZZZZ</name>
<dbReference type="InterPro" id="IPR057258">
    <property type="entry name" value="Ribosomal_uS3"/>
</dbReference>
<evidence type="ECO:0000256" key="4">
    <source>
        <dbReference type="ARBA" id="ARBA00022980"/>
    </source>
</evidence>
<organism evidence="7">
    <name type="scientific">uncultured organism</name>
    <dbReference type="NCBI Taxonomy" id="155900"/>
    <lineage>
        <taxon>unclassified sequences</taxon>
        <taxon>environmental samples</taxon>
    </lineage>
</organism>